<dbReference type="InParanoid" id="F0YGS3"/>
<dbReference type="PANTHER" id="PTHR20837:SF0">
    <property type="entry name" value="COILED-COIL AND C2 DOMAIN-CONTAINING PROTEIN 2A"/>
    <property type="match status" value="1"/>
</dbReference>
<gene>
    <name evidence="4" type="ORF">AURANDRAFT_72175</name>
</gene>
<feature type="domain" description="CEP76/DRC7 peptidase-like" evidence="3">
    <location>
        <begin position="1267"/>
        <end position="1399"/>
    </location>
</feature>
<dbReference type="OMA" id="THIHATT"/>
<dbReference type="KEGG" id="aaf:AURANDRAFT_72175"/>
<feature type="region of interest" description="Disordered" evidence="1">
    <location>
        <begin position="786"/>
        <end position="809"/>
    </location>
</feature>
<protein>
    <submittedName>
        <fullName evidence="4">Uncharacterized protein</fullName>
    </submittedName>
</protein>
<dbReference type="Pfam" id="PF24656">
    <property type="entry name" value="CEPT76_peptidase"/>
    <property type="match status" value="1"/>
</dbReference>
<evidence type="ECO:0000313" key="5">
    <source>
        <dbReference type="Proteomes" id="UP000002729"/>
    </source>
</evidence>
<feature type="domain" description="CC2D2A N-terminal C2" evidence="2">
    <location>
        <begin position="514"/>
        <end position="659"/>
    </location>
</feature>
<evidence type="ECO:0000256" key="1">
    <source>
        <dbReference type="SAM" id="MobiDB-lite"/>
    </source>
</evidence>
<dbReference type="RefSeq" id="XP_009039565.1">
    <property type="nucleotide sequence ID" value="XM_009041317.1"/>
</dbReference>
<dbReference type="GeneID" id="20228583"/>
<feature type="compositionally biased region" description="Polar residues" evidence="1">
    <location>
        <begin position="786"/>
        <end position="804"/>
    </location>
</feature>
<dbReference type="PANTHER" id="PTHR20837">
    <property type="entry name" value="CENTROSOMAL PROTEIN-RELATED"/>
    <property type="match status" value="1"/>
</dbReference>
<reference evidence="4 5" key="1">
    <citation type="journal article" date="2011" name="Proc. Natl. Acad. Sci. U.S.A.">
        <title>Niche of harmful alga Aureococcus anophagefferens revealed through ecogenomics.</title>
        <authorList>
            <person name="Gobler C.J."/>
            <person name="Berry D.L."/>
            <person name="Dyhrman S.T."/>
            <person name="Wilhelm S.W."/>
            <person name="Salamov A."/>
            <person name="Lobanov A.V."/>
            <person name="Zhang Y."/>
            <person name="Collier J.L."/>
            <person name="Wurch L.L."/>
            <person name="Kustka A.B."/>
            <person name="Dill B.D."/>
            <person name="Shah M."/>
            <person name="VerBerkmoes N.C."/>
            <person name="Kuo A."/>
            <person name="Terry A."/>
            <person name="Pangilinan J."/>
            <person name="Lindquist E.A."/>
            <person name="Lucas S."/>
            <person name="Paulsen I.T."/>
            <person name="Hattenrath-Lehmann T.K."/>
            <person name="Talmage S.C."/>
            <person name="Walker E.A."/>
            <person name="Koch F."/>
            <person name="Burson A.M."/>
            <person name="Marcoval M.A."/>
            <person name="Tang Y.Z."/>
            <person name="Lecleir G.R."/>
            <person name="Coyne K.J."/>
            <person name="Berg G.M."/>
            <person name="Bertrand E.M."/>
            <person name="Saito M.A."/>
            <person name="Gladyshev V.N."/>
            <person name="Grigoriev I.V."/>
        </authorList>
    </citation>
    <scope>NUCLEOTIDE SEQUENCE [LARGE SCALE GENOMIC DNA]</scope>
    <source>
        <strain evidence="5">CCMP 1984</strain>
    </source>
</reference>
<evidence type="ECO:0000259" key="3">
    <source>
        <dbReference type="Pfam" id="PF24656"/>
    </source>
</evidence>
<dbReference type="Proteomes" id="UP000002729">
    <property type="component" value="Unassembled WGS sequence"/>
</dbReference>
<sequence length="1575" mass="176166">MDSPPGSPSEPGFARAHLVQRTQARRAIRHGNGVRSDGIGPRSLLKQRKQDKQILHDGAVDDDLTSDASLDLAGDASVPQVIDLQVDGVLVHVPSSHRVFLLSSLFADAMLLGKAEREGLVDFTISQGEGDLYSVVHIWAHKMIFGHVFKWIRLIPSTKTLLKTVKHWCGCVGVTGADNKQEPQLELFCKSPHLWGTSHVGLYTPVPPPKARAILQSGSAKASSRIVYEAATIFADEDDFKCDNHAFQSSLRVGTDPLEHYNRRPPLCYSAEHNSLRQKCSHLEFIVRQPGIAEHLATSPLAELSLQVKRIALLDHPLFSSEDRLYAQLRLLYGEYHRHLKAQKCNYFKLRLQTLLSTAKLCEQSTDQCPGSSGAKLNKKLGMDCILTLSMLAAEEQSAVQLAEALYTTWNQLKGLRQHQQFTSTPAKLVAINVRGAHHPNSATNPLPSNVELLDKFEAMLGWIATHACFEKNNSVSHSRTKLEHSCILSLFKKYKRILISTSDFVLKLYTTAELTYDDNKILPIQEVMRRRRVRQQRLYAKLVANGRQVNAMQAQAIEWPAFIIQLDQTLRLRVSKRPVRFEIQLWQLRVIADLQLASIFVPVPGMSPDFDASTTYSLAPVTEWIQFASSRVKWDVNFVIGDDVEVFLVSNRSNTTRLLHRITGQEQNGSDGAWVAGVIVAVRWNCYDVHVQNRLLRAIPPSRVRRNGAIFEVRQRQLTGSALVSLQWVTNDTRLGALGWADPQTSGGYAEMPNLPPRPKEAPSHSNSDRCSLLTAEASHPYSHVSENSYRYTRKSGSSSSFDPNDPRNASLLTRVIASAMNILNLMHVFRIDGANLRLGFSPPKSNVHASHESSSRDMSEDHTYQCSSFRHRLLRLRANQPKLFTEPIPASEGASFADARLQGCIAANDKRSKRAVNVDETTKGVSENFNARSGKKTGKHVLAFVQRVQDCVAERSRSLTNMRLPLDLENTTSDQTDFKNLPATSRQKASSAWLDSGSFVSATFQEHRRRTMLAMGHTPRWKEILDLPFTPPLGDFSPTNLMQVSDTLRLGLFSETMTASARSVEGHVRTNPQRNDNSDETGDITIRRSFVGDLEIPFTTLYCNGGAEGLLEGVFRLRNPAIHLNASKFHVGQETRTIQQDSVISYIHLAIFLRPPLAAPDKLPVVVSSLEEEGLIRYGVNWVQQLRLFLENISDVVKRPVDSRIQNRLIEVFGNNMQGDAVLICRYLTPQQPPPGVDTSYRAARFVSLIPFLDDWQSFGCANLDVWCTSQEFLDIGAGDWEEHGILLHNFVWWLQLEAKVPASSSDIFLVIGSGIPEGDTVYVMQRQQQYSALDGTGILLWNACTGHVFNALDRRCPLVDIGCVVTGENIHANLQGIRALHLLTYNFNDGELWRPFFATKPPNPIACGGYVCVCNPGPVQMSRPVNLMSVQDQRLLYDAPDILYAEAIQSDLANEIKVRGFLGIFAESSSTEEGALLPTLENLQEANRLSRPALEQHKADASAEVQMWDLDAMAFNVPYTDTNTITSRILATNIHDNRRRDVQFVVGVYVHPIIHRIFSVWVYYGTISPRNP</sequence>
<evidence type="ECO:0000313" key="4">
    <source>
        <dbReference type="EMBL" id="EGB05726.1"/>
    </source>
</evidence>
<dbReference type="Pfam" id="PF15625">
    <property type="entry name" value="CC2D2AN-C2"/>
    <property type="match status" value="1"/>
</dbReference>
<dbReference type="GO" id="GO:0035869">
    <property type="term" value="C:ciliary transition zone"/>
    <property type="evidence" value="ECO:0007669"/>
    <property type="project" value="TreeGrafter"/>
</dbReference>
<dbReference type="InterPro" id="IPR028928">
    <property type="entry name" value="CC2D2AN-C2"/>
</dbReference>
<evidence type="ECO:0000259" key="2">
    <source>
        <dbReference type="Pfam" id="PF15625"/>
    </source>
</evidence>
<dbReference type="InterPro" id="IPR056290">
    <property type="entry name" value="CEPT76/DRC7_peptidase-like_dom"/>
</dbReference>
<dbReference type="EMBL" id="GL833139">
    <property type="protein sequence ID" value="EGB05726.1"/>
    <property type="molecule type" value="Genomic_DNA"/>
</dbReference>
<dbReference type="eggNOG" id="KOG3639">
    <property type="taxonomic scope" value="Eukaryota"/>
</dbReference>
<feature type="region of interest" description="Disordered" evidence="1">
    <location>
        <begin position="19"/>
        <end position="41"/>
    </location>
</feature>
<accession>F0YGS3</accession>
<name>F0YGS3_AURAN</name>
<keyword evidence="5" id="KW-1185">Reference proteome</keyword>
<dbReference type="OrthoDB" id="2162143at2759"/>
<organism evidence="5">
    <name type="scientific">Aureococcus anophagefferens</name>
    <name type="common">Harmful bloom alga</name>
    <dbReference type="NCBI Taxonomy" id="44056"/>
    <lineage>
        <taxon>Eukaryota</taxon>
        <taxon>Sar</taxon>
        <taxon>Stramenopiles</taxon>
        <taxon>Ochrophyta</taxon>
        <taxon>Pelagophyceae</taxon>
        <taxon>Pelagomonadales</taxon>
        <taxon>Pelagomonadaceae</taxon>
        <taxon>Aureococcus</taxon>
    </lineage>
</organism>
<feature type="region of interest" description="Disordered" evidence="1">
    <location>
        <begin position="747"/>
        <end position="770"/>
    </location>
</feature>
<dbReference type="InterPro" id="IPR052434">
    <property type="entry name" value="Tectonic-like_complex_comp"/>
</dbReference>
<dbReference type="GO" id="GO:1905515">
    <property type="term" value="P:non-motile cilium assembly"/>
    <property type="evidence" value="ECO:0007669"/>
    <property type="project" value="TreeGrafter"/>
</dbReference>
<proteinExistence type="predicted"/>
<dbReference type="GO" id="GO:1904491">
    <property type="term" value="P:protein localization to ciliary transition zone"/>
    <property type="evidence" value="ECO:0007669"/>
    <property type="project" value="TreeGrafter"/>
</dbReference>